<dbReference type="Gene3D" id="1.10.238.10">
    <property type="entry name" value="EF-hand"/>
    <property type="match status" value="1"/>
</dbReference>
<sequence>MKEYIHSHYCTGFILRKTTYKCWDLGRRVYVIVSQRLGHGPSAHIFAAMTDMEIGMETLIKVFHRYATKDGNGKSLNKKGLRTLLENEVPTFLKSQDDPNIVDRIMKDLDEDRVDRLKFEQFFSFIAGLSIACEKLYVCKEQVKK</sequence>
<evidence type="ECO:0000256" key="1">
    <source>
        <dbReference type="ARBA" id="ARBA00007323"/>
    </source>
</evidence>
<dbReference type="GeneTree" id="ENSGT00940000165795"/>
<reference evidence="3 4" key="1">
    <citation type="journal article" date="2014" name="Nat. Genet.">
        <title>Whole-genome sequence of a flatfish provides insights into ZW sex chromosome evolution and adaptation to a benthic lifestyle.</title>
        <authorList>
            <person name="Chen S."/>
            <person name="Zhang G."/>
            <person name="Shao C."/>
            <person name="Huang Q."/>
            <person name="Liu G."/>
            <person name="Zhang P."/>
            <person name="Song W."/>
            <person name="An N."/>
            <person name="Chalopin D."/>
            <person name="Volff J.N."/>
            <person name="Hong Y."/>
            <person name="Li Q."/>
            <person name="Sha Z."/>
            <person name="Zhou H."/>
            <person name="Xie M."/>
            <person name="Yu Q."/>
            <person name="Liu Y."/>
            <person name="Xiang H."/>
            <person name="Wang N."/>
            <person name="Wu K."/>
            <person name="Yang C."/>
            <person name="Zhou Q."/>
            <person name="Liao X."/>
            <person name="Yang L."/>
            <person name="Hu Q."/>
            <person name="Zhang J."/>
            <person name="Meng L."/>
            <person name="Jin L."/>
            <person name="Tian Y."/>
            <person name="Lian J."/>
            <person name="Yang J."/>
            <person name="Miao G."/>
            <person name="Liu S."/>
            <person name="Liang Z."/>
            <person name="Yan F."/>
            <person name="Li Y."/>
            <person name="Sun B."/>
            <person name="Zhang H."/>
            <person name="Zhang J."/>
            <person name="Zhu Y."/>
            <person name="Du M."/>
            <person name="Zhao Y."/>
            <person name="Schartl M."/>
            <person name="Tang Q."/>
            <person name="Wang J."/>
        </authorList>
    </citation>
    <scope>NUCLEOTIDE SEQUENCE</scope>
</reference>
<dbReference type="Pfam" id="PF01023">
    <property type="entry name" value="S_100"/>
    <property type="match status" value="1"/>
</dbReference>
<dbReference type="GO" id="GO:0005737">
    <property type="term" value="C:cytoplasm"/>
    <property type="evidence" value="ECO:0007669"/>
    <property type="project" value="TreeGrafter"/>
</dbReference>
<proteinExistence type="inferred from homology"/>
<organism evidence="3 4">
    <name type="scientific">Cynoglossus semilaevis</name>
    <name type="common">Tongue sole</name>
    <dbReference type="NCBI Taxonomy" id="244447"/>
    <lineage>
        <taxon>Eukaryota</taxon>
        <taxon>Metazoa</taxon>
        <taxon>Chordata</taxon>
        <taxon>Craniata</taxon>
        <taxon>Vertebrata</taxon>
        <taxon>Euteleostomi</taxon>
        <taxon>Actinopterygii</taxon>
        <taxon>Neopterygii</taxon>
        <taxon>Teleostei</taxon>
        <taxon>Neoteleostei</taxon>
        <taxon>Acanthomorphata</taxon>
        <taxon>Carangaria</taxon>
        <taxon>Pleuronectiformes</taxon>
        <taxon>Pleuronectoidei</taxon>
        <taxon>Cynoglossidae</taxon>
        <taxon>Cynoglossinae</taxon>
        <taxon>Cynoglossus</taxon>
    </lineage>
</organism>
<comment type="similarity">
    <text evidence="1">Belongs to the S-100 family.</text>
</comment>
<feature type="domain" description="S100/CaBP-9k-type calcium binding subdomain" evidence="2">
    <location>
        <begin position="52"/>
        <end position="94"/>
    </location>
</feature>
<dbReference type="InterPro" id="IPR013787">
    <property type="entry name" value="S100_Ca-bd_sub"/>
</dbReference>
<dbReference type="AlphaFoldDB" id="A0A3P8USW3"/>
<accession>A0A3P8USW3</accession>
<keyword evidence="4" id="KW-1185">Reference proteome</keyword>
<evidence type="ECO:0000313" key="4">
    <source>
        <dbReference type="Proteomes" id="UP000265120"/>
    </source>
</evidence>
<protein>
    <submittedName>
        <fullName evidence="3">Protein S100-A1-like</fullName>
    </submittedName>
</protein>
<dbReference type="STRING" id="244447.ENSCSEP00000003340"/>
<dbReference type="PANTHER" id="PTHR11639">
    <property type="entry name" value="S100 CALCIUM-BINDING PROTEIN"/>
    <property type="match status" value="1"/>
</dbReference>
<evidence type="ECO:0000313" key="3">
    <source>
        <dbReference type="Ensembl" id="ENSCSEP00000003340.1"/>
    </source>
</evidence>
<dbReference type="GO" id="GO:0005615">
    <property type="term" value="C:extracellular space"/>
    <property type="evidence" value="ECO:0007669"/>
    <property type="project" value="TreeGrafter"/>
</dbReference>
<reference evidence="3" key="3">
    <citation type="submission" date="2025-09" db="UniProtKB">
        <authorList>
            <consortium name="Ensembl"/>
        </authorList>
    </citation>
    <scope>IDENTIFICATION</scope>
</reference>
<evidence type="ECO:0000259" key="2">
    <source>
        <dbReference type="SMART" id="SM01394"/>
    </source>
</evidence>
<dbReference type="GO" id="GO:0005509">
    <property type="term" value="F:calcium ion binding"/>
    <property type="evidence" value="ECO:0007669"/>
    <property type="project" value="TreeGrafter"/>
</dbReference>
<dbReference type="Ensembl" id="ENSCSET00000003385.1">
    <property type="protein sequence ID" value="ENSCSEP00000003340.1"/>
    <property type="gene ID" value="ENSCSEG00000002186.1"/>
</dbReference>
<dbReference type="SUPFAM" id="SSF47473">
    <property type="entry name" value="EF-hand"/>
    <property type="match status" value="1"/>
</dbReference>
<dbReference type="GO" id="GO:0048306">
    <property type="term" value="F:calcium-dependent protein binding"/>
    <property type="evidence" value="ECO:0007669"/>
    <property type="project" value="TreeGrafter"/>
</dbReference>
<dbReference type="SMART" id="SM01394">
    <property type="entry name" value="S_100"/>
    <property type="match status" value="1"/>
</dbReference>
<dbReference type="PANTHER" id="PTHR11639:SF134">
    <property type="entry name" value="PROTEIN S100-A1-RELATED"/>
    <property type="match status" value="1"/>
</dbReference>
<reference evidence="3" key="2">
    <citation type="submission" date="2025-08" db="UniProtKB">
        <authorList>
            <consortium name="Ensembl"/>
        </authorList>
    </citation>
    <scope>IDENTIFICATION</scope>
</reference>
<dbReference type="InterPro" id="IPR011992">
    <property type="entry name" value="EF-hand-dom_pair"/>
</dbReference>
<dbReference type="InParanoid" id="A0A3P8USW3"/>
<name>A0A3P8USW3_CYNSE</name>
<dbReference type="Proteomes" id="UP000265120">
    <property type="component" value="Chromosome 13"/>
</dbReference>